<evidence type="ECO:0000313" key="2">
    <source>
        <dbReference type="Proteomes" id="UP001164965"/>
    </source>
</evidence>
<evidence type="ECO:0008006" key="3">
    <source>
        <dbReference type="Google" id="ProtNLM"/>
    </source>
</evidence>
<protein>
    <recommendedName>
        <fullName evidence="3">YCII-related domain-containing protein</fullName>
    </recommendedName>
</protein>
<name>A0ABY6P4A8_9NOCA</name>
<dbReference type="RefSeq" id="WP_265384017.1">
    <property type="nucleotide sequence ID" value="NZ_CP110615.1"/>
</dbReference>
<reference evidence="1" key="1">
    <citation type="submission" date="2022-10" db="EMBL/GenBank/DDBJ databases">
        <title>Rhodococcus sp.75.</title>
        <authorList>
            <person name="Sun M."/>
        </authorList>
    </citation>
    <scope>NUCLEOTIDE SEQUENCE</scope>
    <source>
        <strain evidence="1">75</strain>
    </source>
</reference>
<keyword evidence="2" id="KW-1185">Reference proteome</keyword>
<sequence length="97" mass="10010">MTTFLGTLRFTITVHDEGRARALAQDYLTAVITGGLAGGATLRSADGSSPEVAIHGVVQDPGRLAVVAAAALLQRGVGSEPAVEIDNVQALWDPLDE</sequence>
<dbReference type="Proteomes" id="UP001164965">
    <property type="component" value="Chromosome"/>
</dbReference>
<proteinExistence type="predicted"/>
<evidence type="ECO:0000313" key="1">
    <source>
        <dbReference type="EMBL" id="UZJ25913.1"/>
    </source>
</evidence>
<accession>A0ABY6P4A8</accession>
<organism evidence="1 2">
    <name type="scientific">Rhodococcus antarcticus</name>
    <dbReference type="NCBI Taxonomy" id="2987751"/>
    <lineage>
        <taxon>Bacteria</taxon>
        <taxon>Bacillati</taxon>
        <taxon>Actinomycetota</taxon>
        <taxon>Actinomycetes</taxon>
        <taxon>Mycobacteriales</taxon>
        <taxon>Nocardiaceae</taxon>
        <taxon>Rhodococcus</taxon>
    </lineage>
</organism>
<dbReference type="EMBL" id="CP110615">
    <property type="protein sequence ID" value="UZJ25913.1"/>
    <property type="molecule type" value="Genomic_DNA"/>
</dbReference>
<gene>
    <name evidence="1" type="ORF">RHODO2019_05620</name>
</gene>